<feature type="transmembrane region" description="Helical" evidence="12">
    <location>
        <begin position="111"/>
        <end position="135"/>
    </location>
</feature>
<feature type="region of interest" description="Disordered" evidence="11">
    <location>
        <begin position="1"/>
        <end position="25"/>
    </location>
</feature>
<keyword evidence="13" id="KW-1185">Reference proteome</keyword>
<evidence type="ECO:0000313" key="13">
    <source>
        <dbReference type="Proteomes" id="UP000095280"/>
    </source>
</evidence>
<proteinExistence type="predicted"/>
<dbReference type="InterPro" id="IPR007873">
    <property type="entry name" value="Glycosyltransferase_ALG3"/>
</dbReference>
<evidence type="ECO:0000256" key="9">
    <source>
        <dbReference type="ARBA" id="ARBA00023136"/>
    </source>
</evidence>
<dbReference type="GO" id="GO:0052925">
    <property type="term" value="F:dol-P-Man:Man(5)GlcNAc(2)-PP-Dol alpha-1,3-mannosyltransferase activity"/>
    <property type="evidence" value="ECO:0007669"/>
    <property type="project" value="UniProtKB-EC"/>
</dbReference>
<dbReference type="GO" id="GO:0005789">
    <property type="term" value="C:endoplasmic reticulum membrane"/>
    <property type="evidence" value="ECO:0007669"/>
    <property type="project" value="UniProtKB-SubCell"/>
</dbReference>
<evidence type="ECO:0000256" key="11">
    <source>
        <dbReference type="SAM" id="MobiDB-lite"/>
    </source>
</evidence>
<dbReference type="EC" id="2.4.1.258" evidence="3"/>
<sequence length="421" mass="46635">RIDGSAAPSTSQAEIGGSSSSSASGSLRSLINSCRQKLASRSPVEWARYLLTEPGAPVLVAVPLLLAEILVCALIVWRVPYTEIDWRAYMQEGFLNGTRDYRLLSGDTGPLVYPAGFCAFAAIYLTNTAIVLLILPPYWPGTALPCSCAAYPIECILSTCCVYSTIQLLCYSFTRALLCFLYDRWSVGCVLYSLAVSVKMNILLYAPGLLLLLLMRHHVWEVAGQLSVCALIQLLLGAPFLTYSTSAYLGRAFEFSRQFLFKWTVNWRFLPEAVFHNRLFHAGLLTVHLTLLLVFLLAYARTRRLSISRLIRFHPLQAAGKQQGETVLPAVEDIACVLFVSNFIGVVCARSLHYQFYFALSGLAVQAARRPPQLLLLGCIELCWNTYPSTSFSSGLLHCCHAVMIVLLMLRLLRPAAVKTD</sequence>
<protein>
    <recommendedName>
        <fullName evidence="3">dolichyl-P-Man:Man5GlcNAc2-PP-dolichol alpha-1,3-mannosyltransferase</fullName>
        <ecNumber evidence="3">2.4.1.258</ecNumber>
    </recommendedName>
</protein>
<feature type="transmembrane region" description="Helical" evidence="12">
    <location>
        <begin position="190"/>
        <end position="214"/>
    </location>
</feature>
<feature type="transmembrane region" description="Helical" evidence="12">
    <location>
        <begin position="56"/>
        <end position="77"/>
    </location>
</feature>
<dbReference type="Pfam" id="PF05208">
    <property type="entry name" value="ALG3"/>
    <property type="match status" value="1"/>
</dbReference>
<evidence type="ECO:0000256" key="1">
    <source>
        <dbReference type="ARBA" id="ARBA00004477"/>
    </source>
</evidence>
<evidence type="ECO:0000256" key="10">
    <source>
        <dbReference type="ARBA" id="ARBA00049506"/>
    </source>
</evidence>
<evidence type="ECO:0000313" key="14">
    <source>
        <dbReference type="WBParaSite" id="maker-unitig_33676-snap-gene-0.4-mRNA-1"/>
    </source>
</evidence>
<keyword evidence="4" id="KW-0328">Glycosyltransferase</keyword>
<keyword evidence="9 12" id="KW-0472">Membrane</keyword>
<keyword evidence="6 12" id="KW-0812">Transmembrane</keyword>
<organism evidence="13 14">
    <name type="scientific">Macrostomum lignano</name>
    <dbReference type="NCBI Taxonomy" id="282301"/>
    <lineage>
        <taxon>Eukaryota</taxon>
        <taxon>Metazoa</taxon>
        <taxon>Spiralia</taxon>
        <taxon>Lophotrochozoa</taxon>
        <taxon>Platyhelminthes</taxon>
        <taxon>Rhabditophora</taxon>
        <taxon>Macrostomorpha</taxon>
        <taxon>Macrostomida</taxon>
        <taxon>Macrostomidae</taxon>
        <taxon>Macrostomum</taxon>
    </lineage>
</organism>
<dbReference type="AlphaFoldDB" id="A0A1I8FGB3"/>
<keyword evidence="7" id="KW-0256">Endoplasmic reticulum</keyword>
<feature type="compositionally biased region" description="Low complexity" evidence="11">
    <location>
        <begin position="9"/>
        <end position="25"/>
    </location>
</feature>
<evidence type="ECO:0000256" key="12">
    <source>
        <dbReference type="SAM" id="Phobius"/>
    </source>
</evidence>
<dbReference type="Proteomes" id="UP000095280">
    <property type="component" value="Unplaced"/>
</dbReference>
<feature type="transmembrane region" description="Helical" evidence="12">
    <location>
        <begin position="279"/>
        <end position="300"/>
    </location>
</feature>
<comment type="subcellular location">
    <subcellularLocation>
        <location evidence="1">Endoplasmic reticulum membrane</location>
        <topology evidence="1">Multi-pass membrane protein</topology>
    </subcellularLocation>
</comment>
<dbReference type="WBParaSite" id="maker-unitig_33676-snap-gene-0.4-mRNA-1">
    <property type="protein sequence ID" value="maker-unitig_33676-snap-gene-0.4-mRNA-1"/>
    <property type="gene ID" value="maker-unitig_33676-snap-gene-0.4"/>
</dbReference>
<dbReference type="PANTHER" id="PTHR12646:SF0">
    <property type="entry name" value="DOL-P-MAN:MAN(5)GLCNAC(2)-PP-DOL ALPHA-1,3-MANNOSYLTRANSFERASE"/>
    <property type="match status" value="1"/>
</dbReference>
<keyword evidence="5" id="KW-0808">Transferase</keyword>
<evidence type="ECO:0000256" key="4">
    <source>
        <dbReference type="ARBA" id="ARBA00022676"/>
    </source>
</evidence>
<name>A0A1I8FGB3_9PLAT</name>
<evidence type="ECO:0000256" key="7">
    <source>
        <dbReference type="ARBA" id="ARBA00022824"/>
    </source>
</evidence>
<evidence type="ECO:0000256" key="8">
    <source>
        <dbReference type="ARBA" id="ARBA00022989"/>
    </source>
</evidence>
<dbReference type="PANTHER" id="PTHR12646">
    <property type="entry name" value="NOT56 - RELATED"/>
    <property type="match status" value="1"/>
</dbReference>
<comment type="pathway">
    <text evidence="2">Protein modification; protein glycosylation.</text>
</comment>
<feature type="transmembrane region" description="Helical" evidence="12">
    <location>
        <begin position="226"/>
        <end position="249"/>
    </location>
</feature>
<evidence type="ECO:0000256" key="2">
    <source>
        <dbReference type="ARBA" id="ARBA00004922"/>
    </source>
</evidence>
<evidence type="ECO:0000256" key="5">
    <source>
        <dbReference type="ARBA" id="ARBA00022679"/>
    </source>
</evidence>
<evidence type="ECO:0000256" key="6">
    <source>
        <dbReference type="ARBA" id="ARBA00022692"/>
    </source>
</evidence>
<keyword evidence="8 12" id="KW-1133">Transmembrane helix</keyword>
<evidence type="ECO:0000256" key="3">
    <source>
        <dbReference type="ARBA" id="ARBA00011964"/>
    </source>
</evidence>
<comment type="catalytic activity">
    <reaction evidence="10">
        <text>an alpha-D-Man-(1-&gt;2)-alpha-D-Man-(1-&gt;2)-alpha-D-Man-(1-&gt;3)-[alpha-D-Man-(1-&gt;6)]-beta-D-Man-(1-&gt;4)-beta-D-GlcNAc-(1-&gt;4)-alpha-D-GlcNAc-diphospho-di-trans,poly-cis-dolichol + a di-trans,poly-cis-dolichyl beta-D-mannosyl phosphate = an alpha-D-Man-(1-&gt;2)-alpha-D-Man-(1-&gt;2)-alpha-D-Man-(1-&gt;3)-[alpha-D-Man-(1-&gt;3)-alpha-D-Man-(1-&gt;6)]-beta-D-Man-(1-&gt;4)-beta-D-GlcNAc-(1-&gt;4)-alpha-D-GlcNAc-diphospho-di-trans,poly-cis-dolichol + a di-trans,poly-cis-dolichyl phosphate + H(+)</text>
        <dbReference type="Rhea" id="RHEA:29527"/>
        <dbReference type="Rhea" id="RHEA-COMP:19498"/>
        <dbReference type="Rhea" id="RHEA-COMP:19501"/>
        <dbReference type="Rhea" id="RHEA-COMP:19516"/>
        <dbReference type="Rhea" id="RHEA-COMP:19517"/>
        <dbReference type="ChEBI" id="CHEBI:15378"/>
        <dbReference type="ChEBI" id="CHEBI:57683"/>
        <dbReference type="ChEBI" id="CHEBI:58211"/>
        <dbReference type="ChEBI" id="CHEBI:132515"/>
        <dbReference type="ChEBI" id="CHEBI:132516"/>
        <dbReference type="EC" id="2.4.1.258"/>
    </reaction>
    <physiologicalReaction direction="left-to-right" evidence="10">
        <dbReference type="Rhea" id="RHEA:29528"/>
    </physiologicalReaction>
</comment>
<accession>A0A1I8FGB3</accession>
<reference evidence="14" key="1">
    <citation type="submission" date="2016-11" db="UniProtKB">
        <authorList>
            <consortium name="WormBaseParasite"/>
        </authorList>
    </citation>
    <scope>IDENTIFICATION</scope>
</reference>